<dbReference type="PANTHER" id="PTHR43591:SF105">
    <property type="entry name" value="METHYLTRANSFERASE DOMAIN-CONTAINING PROTEIN-RELATED"/>
    <property type="match status" value="1"/>
</dbReference>
<evidence type="ECO:0008006" key="3">
    <source>
        <dbReference type="Google" id="ProtNLM"/>
    </source>
</evidence>
<dbReference type="CDD" id="cd02440">
    <property type="entry name" value="AdoMet_MTases"/>
    <property type="match status" value="1"/>
</dbReference>
<proteinExistence type="predicted"/>
<dbReference type="Proteomes" id="UP000244073">
    <property type="component" value="Unassembled WGS sequence"/>
</dbReference>
<dbReference type="PANTHER" id="PTHR43591">
    <property type="entry name" value="METHYLTRANSFERASE"/>
    <property type="match status" value="1"/>
</dbReference>
<dbReference type="InterPro" id="IPR029063">
    <property type="entry name" value="SAM-dependent_MTases_sf"/>
</dbReference>
<reference evidence="1 2" key="1">
    <citation type="journal article" date="2018" name="Proc. Natl. Acad. Sci. U.S.A.">
        <title>Linking secondary metabolites to gene clusters through genome sequencing of six diverse Aspergillus species.</title>
        <authorList>
            <person name="Kaerboelling I."/>
            <person name="Vesth T.C."/>
            <person name="Frisvad J.C."/>
            <person name="Nybo J.L."/>
            <person name="Theobald S."/>
            <person name="Kuo A."/>
            <person name="Bowyer P."/>
            <person name="Matsuda Y."/>
            <person name="Mondo S."/>
            <person name="Lyhne E.K."/>
            <person name="Kogle M.E."/>
            <person name="Clum A."/>
            <person name="Lipzen A."/>
            <person name="Salamov A."/>
            <person name="Ngan C.Y."/>
            <person name="Daum C."/>
            <person name="Chiniquy J."/>
            <person name="Barry K."/>
            <person name="LaButti K."/>
            <person name="Haridas S."/>
            <person name="Simmons B.A."/>
            <person name="Magnuson J.K."/>
            <person name="Mortensen U.H."/>
            <person name="Larsen T.O."/>
            <person name="Grigoriev I.V."/>
            <person name="Baker S.E."/>
            <person name="Andersen M.R."/>
        </authorList>
    </citation>
    <scope>NUCLEOTIDE SEQUENCE [LARGE SCALE GENOMIC DNA]</scope>
    <source>
        <strain evidence="1 2">IBT 24754</strain>
    </source>
</reference>
<sequence>MADKKIGGVDPGGSSVRFLDLGTLHNLDSSPPYSAMVASDCEGHPPASGSHISHVANMPPEMLYSYGSGEREREDALADTDSAYGEDSLLGDDTKSLSTYITDYRYEFGRRYHSYRDGAYWGPNDEVANALVDLAHHMYFLTLDGKLHLAPIENPQEILDVGTGTGIWAIDMADEYPSARVTGVDLSPIQPSFVPPNCIFEIDDVTLPWTYASDSFDFIHIREMFGCVPDWDEFFRQCWRCLKPGGYIEVVEHSVQPIADDNTMGPDHFYHLWGQTVVESGQRFGKSFTIWEESATRLKAVGFVDVVEKHYHWPVNGWSSDPKMHELGRWNQFRLNGGVEGFMLRLLTSTLQWSYERSQLFLAQMRSSLRDYKTHAYLPGTVVYARKPESAGSWRDQ</sequence>
<dbReference type="EMBL" id="MSFN02000009">
    <property type="protein sequence ID" value="PTU17906.1"/>
    <property type="molecule type" value="Genomic_DNA"/>
</dbReference>
<organism evidence="1 2">
    <name type="scientific">Aspergillus ochraceoroseus IBT 24754</name>
    <dbReference type="NCBI Taxonomy" id="1392256"/>
    <lineage>
        <taxon>Eukaryota</taxon>
        <taxon>Fungi</taxon>
        <taxon>Dikarya</taxon>
        <taxon>Ascomycota</taxon>
        <taxon>Pezizomycotina</taxon>
        <taxon>Eurotiomycetes</taxon>
        <taxon>Eurotiomycetidae</taxon>
        <taxon>Eurotiales</taxon>
        <taxon>Aspergillaceae</taxon>
        <taxon>Aspergillus</taxon>
        <taxon>Aspergillus subgen. Nidulantes</taxon>
    </lineage>
</organism>
<comment type="caution">
    <text evidence="1">The sequence shown here is derived from an EMBL/GenBank/DDBJ whole genome shotgun (WGS) entry which is preliminary data.</text>
</comment>
<dbReference type="AlphaFoldDB" id="A0A2T5LNQ2"/>
<evidence type="ECO:0000313" key="2">
    <source>
        <dbReference type="Proteomes" id="UP000244073"/>
    </source>
</evidence>
<accession>A0A2T5LNQ2</accession>
<dbReference type="Pfam" id="PF13489">
    <property type="entry name" value="Methyltransf_23"/>
    <property type="match status" value="1"/>
</dbReference>
<protein>
    <recommendedName>
        <fullName evidence="3">S-adenosyl-L-methionine-dependent methyltransferase</fullName>
    </recommendedName>
</protein>
<dbReference type="Gene3D" id="3.40.50.150">
    <property type="entry name" value="Vaccinia Virus protein VP39"/>
    <property type="match status" value="1"/>
</dbReference>
<name>A0A2T5LNQ2_9EURO</name>
<dbReference type="VEuPathDB" id="FungiDB:P175DRAFT_0560594"/>
<dbReference type="OrthoDB" id="2013972at2759"/>
<dbReference type="SUPFAM" id="SSF53335">
    <property type="entry name" value="S-adenosyl-L-methionine-dependent methyltransferases"/>
    <property type="match status" value="1"/>
</dbReference>
<evidence type="ECO:0000313" key="1">
    <source>
        <dbReference type="EMBL" id="PTU17906.1"/>
    </source>
</evidence>
<dbReference type="RefSeq" id="XP_040749298.1">
    <property type="nucleotide sequence ID" value="XM_040900994.1"/>
</dbReference>
<dbReference type="GO" id="GO:0008168">
    <property type="term" value="F:methyltransferase activity"/>
    <property type="evidence" value="ECO:0007669"/>
    <property type="project" value="TreeGrafter"/>
</dbReference>
<gene>
    <name evidence="1" type="ORF">P175DRAFT_0560594</name>
</gene>
<dbReference type="GeneID" id="63817878"/>